<name>A0ABV2BDE5_9LACO</name>
<comment type="caution">
    <text evidence="1">The sequence shown here is derived from an EMBL/GenBank/DDBJ whole genome shotgun (WGS) entry which is preliminary data.</text>
</comment>
<dbReference type="RefSeq" id="WP_133476436.1">
    <property type="nucleotide sequence ID" value="NZ_JBETVU010000013.1"/>
</dbReference>
<proteinExistence type="predicted"/>
<keyword evidence="2" id="KW-1185">Reference proteome</keyword>
<evidence type="ECO:0000313" key="2">
    <source>
        <dbReference type="Proteomes" id="UP001434419"/>
    </source>
</evidence>
<dbReference type="EMBL" id="JBETVU010000013">
    <property type="protein sequence ID" value="MES5150961.1"/>
    <property type="molecule type" value="Genomic_DNA"/>
</dbReference>
<organism evidence="1 2">
    <name type="scientific">Lactobacillus crispatus</name>
    <dbReference type="NCBI Taxonomy" id="47770"/>
    <lineage>
        <taxon>Bacteria</taxon>
        <taxon>Bacillati</taxon>
        <taxon>Bacillota</taxon>
        <taxon>Bacilli</taxon>
        <taxon>Lactobacillales</taxon>
        <taxon>Lactobacillaceae</taxon>
        <taxon>Lactobacillus</taxon>
    </lineage>
</organism>
<gene>
    <name evidence="1" type="ORF">ABVC42_14085</name>
</gene>
<reference evidence="1" key="1">
    <citation type="submission" date="2024-06" db="EMBL/GenBank/DDBJ databases">
        <title>Vaginal Lactobacillus fatty acid response mechanisms reveal a metabolite-targeted strategy for bacterial vaginosis treatment.</title>
        <authorList>
            <person name="Zhu M."/>
            <person name="Blainey P.C."/>
            <person name="Bloom S.M."/>
            <person name="Kwon D.S."/>
        </authorList>
    </citation>
    <scope>NUCLEOTIDE SEQUENCE</scope>
    <source>
        <strain evidence="1">194_F1_1</strain>
    </source>
</reference>
<evidence type="ECO:0000313" key="1">
    <source>
        <dbReference type="EMBL" id="MES5150961.1"/>
    </source>
</evidence>
<protein>
    <submittedName>
        <fullName evidence="1">Uncharacterized protein</fullName>
    </submittedName>
</protein>
<dbReference type="Proteomes" id="UP001434419">
    <property type="component" value="Unassembled WGS sequence"/>
</dbReference>
<sequence length="265" mass="30303">MLGDNDHTPFSNTSLKYVNSINGLFGNSLFATTESDGIWVESKNTNGKYHLAGEWFNEVKMLNHTPADKLHSIDFKLELFYNDLIFENIYPHWFLLSELSQFYPDEPCTLLELLKVMTDTSFLDKKVNKLHELITKMDEEYQKYANSDELFASIKASAISNANYQAQLCLSGIVDHPTTSLSNLIYGEKEYTKWFSLYIQSISTRLKRDTRLAQTNIAIDPKNLRIWMGQFSLMIGGYPATLVDFLSEATPNKIKKHPICGDADQ</sequence>
<accession>A0ABV2BDE5</accession>